<proteinExistence type="predicted"/>
<sequence>MKKALFILLGLALILMLWLGVCFGEEIDYDKMVRAIFQAEGGYKATYLYGIKSVDYKYEHEARQICYNSVRNNHRRWIKAGKPKDFISFMGDRYCPPTIHKLNKNWVKNVTYFYKENQ</sequence>
<organism evidence="1">
    <name type="scientific">marine sediment metagenome</name>
    <dbReference type="NCBI Taxonomy" id="412755"/>
    <lineage>
        <taxon>unclassified sequences</taxon>
        <taxon>metagenomes</taxon>
        <taxon>ecological metagenomes</taxon>
    </lineage>
</organism>
<protein>
    <submittedName>
        <fullName evidence="1">Uncharacterized protein</fullName>
    </submittedName>
</protein>
<dbReference type="EMBL" id="BARV01037764">
    <property type="protein sequence ID" value="GAI54128.1"/>
    <property type="molecule type" value="Genomic_DNA"/>
</dbReference>
<reference evidence="1" key="1">
    <citation type="journal article" date="2014" name="Front. Microbiol.">
        <title>High frequency of phylogenetically diverse reductive dehalogenase-homologous genes in deep subseafloor sedimentary metagenomes.</title>
        <authorList>
            <person name="Kawai M."/>
            <person name="Futagami T."/>
            <person name="Toyoda A."/>
            <person name="Takaki Y."/>
            <person name="Nishi S."/>
            <person name="Hori S."/>
            <person name="Arai W."/>
            <person name="Tsubouchi T."/>
            <person name="Morono Y."/>
            <person name="Uchiyama I."/>
            <person name="Ito T."/>
            <person name="Fujiyama A."/>
            <person name="Inagaki F."/>
            <person name="Takami H."/>
        </authorList>
    </citation>
    <scope>NUCLEOTIDE SEQUENCE</scope>
    <source>
        <strain evidence="1">Expedition CK06-06</strain>
    </source>
</reference>
<name>X1PE69_9ZZZZ</name>
<dbReference type="AlphaFoldDB" id="X1PE69"/>
<comment type="caution">
    <text evidence="1">The sequence shown here is derived from an EMBL/GenBank/DDBJ whole genome shotgun (WGS) entry which is preliminary data.</text>
</comment>
<evidence type="ECO:0000313" key="1">
    <source>
        <dbReference type="EMBL" id="GAI54128.1"/>
    </source>
</evidence>
<accession>X1PE69</accession>
<gene>
    <name evidence="1" type="ORF">S06H3_58352</name>
</gene>